<keyword evidence="3" id="KW-1185">Reference proteome</keyword>
<evidence type="ECO:0000259" key="1">
    <source>
        <dbReference type="Pfam" id="PF25568"/>
    </source>
</evidence>
<evidence type="ECO:0000313" key="3">
    <source>
        <dbReference type="Proteomes" id="UP000283530"/>
    </source>
</evidence>
<feature type="domain" description="AAA+ ATPase At3g28540-like C-terminal" evidence="1">
    <location>
        <begin position="129"/>
        <end position="162"/>
    </location>
</feature>
<dbReference type="Pfam" id="PF25568">
    <property type="entry name" value="AAA_lid_At3g28540"/>
    <property type="match status" value="1"/>
</dbReference>
<dbReference type="OrthoDB" id="10251412at2759"/>
<dbReference type="STRING" id="337451.A0A3S3Q613"/>
<dbReference type="AlphaFoldDB" id="A0A3S3Q613"/>
<dbReference type="InterPro" id="IPR058017">
    <property type="entry name" value="At3g28540-like_C"/>
</dbReference>
<dbReference type="Gene3D" id="6.10.280.40">
    <property type="match status" value="1"/>
</dbReference>
<proteinExistence type="predicted"/>
<comment type="caution">
    <text evidence="2">The sequence shown here is derived from an EMBL/GenBank/DDBJ whole genome shotgun (WGS) entry which is preliminary data.</text>
</comment>
<dbReference type="EMBL" id="QPKB01000003">
    <property type="protein sequence ID" value="RWR79983.1"/>
    <property type="molecule type" value="Genomic_DNA"/>
</dbReference>
<reference evidence="2 3" key="1">
    <citation type="journal article" date="2019" name="Nat. Plants">
        <title>Stout camphor tree genome fills gaps in understanding of flowering plant genome evolution.</title>
        <authorList>
            <person name="Chaw S.M."/>
            <person name="Liu Y.C."/>
            <person name="Wu Y.W."/>
            <person name="Wang H.Y."/>
            <person name="Lin C.I."/>
            <person name="Wu C.S."/>
            <person name="Ke H.M."/>
            <person name="Chang L.Y."/>
            <person name="Hsu C.Y."/>
            <person name="Yang H.T."/>
            <person name="Sudianto E."/>
            <person name="Hsu M.H."/>
            <person name="Wu K.P."/>
            <person name="Wang L.N."/>
            <person name="Leebens-Mack J.H."/>
            <person name="Tsai I.J."/>
        </authorList>
    </citation>
    <scope>NUCLEOTIDE SEQUENCE [LARGE SCALE GENOMIC DNA]</scope>
    <source>
        <strain evidence="3">cv. Chaw 1501</strain>
        <tissue evidence="2">Young leaves</tissue>
    </source>
</reference>
<evidence type="ECO:0000313" key="2">
    <source>
        <dbReference type="EMBL" id="RWR79983.1"/>
    </source>
</evidence>
<accession>A0A3S3Q613</accession>
<name>A0A3S3Q613_9MAGN</name>
<protein>
    <submittedName>
        <fullName evidence="2">AAA-ATPase</fullName>
    </submittedName>
</protein>
<organism evidence="2 3">
    <name type="scientific">Cinnamomum micranthum f. kanehirae</name>
    <dbReference type="NCBI Taxonomy" id="337451"/>
    <lineage>
        <taxon>Eukaryota</taxon>
        <taxon>Viridiplantae</taxon>
        <taxon>Streptophyta</taxon>
        <taxon>Embryophyta</taxon>
        <taxon>Tracheophyta</taxon>
        <taxon>Spermatophyta</taxon>
        <taxon>Magnoliopsida</taxon>
        <taxon>Magnoliidae</taxon>
        <taxon>Laurales</taxon>
        <taxon>Lauraceae</taxon>
        <taxon>Cinnamomum</taxon>
    </lineage>
</organism>
<sequence>MRSLTVAKLEKEKKIKIIVAGDEEVLDKCQGIQLEWRRTSHELQMQHFISSHRASTFRLFELIFHEKHTQIVMDSYLPFILSETKAIMEISNTSKVHKMQSEDLRGRWAVLDSSFLHMDMCIHMSYLKASAFIILASNCLGIEDHQLFEEIQKLLMTVEVTPRTYE</sequence>
<dbReference type="InterPro" id="IPR050747">
    <property type="entry name" value="Mitochondrial_chaperone_BCS1"/>
</dbReference>
<dbReference type="PANTHER" id="PTHR23070">
    <property type="entry name" value="BCS1 AAA-TYPE ATPASE"/>
    <property type="match status" value="1"/>
</dbReference>
<gene>
    <name evidence="2" type="ORF">CKAN_00858800</name>
</gene>
<dbReference type="Proteomes" id="UP000283530">
    <property type="component" value="Unassembled WGS sequence"/>
</dbReference>